<gene>
    <name evidence="1" type="ORF">NBG84_14380</name>
</gene>
<reference evidence="1" key="1">
    <citation type="submission" date="2022-06" db="EMBL/GenBank/DDBJ databases">
        <title>Genome public.</title>
        <authorList>
            <person name="Sun Q."/>
        </authorList>
    </citation>
    <scope>NUCLEOTIDE SEQUENCE</scope>
    <source>
        <strain evidence="1">CWNU-1</strain>
    </source>
</reference>
<name>A0ABT0UN06_9ACTN</name>
<comment type="caution">
    <text evidence="1">The sequence shown here is derived from an EMBL/GenBank/DDBJ whole genome shotgun (WGS) entry which is preliminary data.</text>
</comment>
<proteinExistence type="predicted"/>
<evidence type="ECO:0000313" key="2">
    <source>
        <dbReference type="Proteomes" id="UP001431429"/>
    </source>
</evidence>
<sequence>MGGSSEAGALDGVGEVEFAGSVCGFVPVAESYVVAVPEGVTGVGVAVDESVPEGELKVSVGVECVVDRGGEPLPLRRVETDADLNGGPE</sequence>
<dbReference type="Proteomes" id="UP001431429">
    <property type="component" value="Unassembled WGS sequence"/>
</dbReference>
<protein>
    <submittedName>
        <fullName evidence="1">Uncharacterized protein</fullName>
    </submittedName>
</protein>
<keyword evidence="2" id="KW-1185">Reference proteome</keyword>
<dbReference type="EMBL" id="JAMQAW010000011">
    <property type="protein sequence ID" value="MCM2389465.1"/>
    <property type="molecule type" value="Genomic_DNA"/>
</dbReference>
<accession>A0ABT0UN06</accession>
<organism evidence="1 2">
    <name type="scientific">Streptomyces albipurpureus</name>
    <dbReference type="NCBI Taxonomy" id="2897419"/>
    <lineage>
        <taxon>Bacteria</taxon>
        <taxon>Bacillati</taxon>
        <taxon>Actinomycetota</taxon>
        <taxon>Actinomycetes</taxon>
        <taxon>Kitasatosporales</taxon>
        <taxon>Streptomycetaceae</taxon>
        <taxon>Streptomyces</taxon>
    </lineage>
</organism>
<evidence type="ECO:0000313" key="1">
    <source>
        <dbReference type="EMBL" id="MCM2389465.1"/>
    </source>
</evidence>